<name>A0A1G8Y2K1_9BACT</name>
<dbReference type="GO" id="GO:0000160">
    <property type="term" value="P:phosphorelay signal transduction system"/>
    <property type="evidence" value="ECO:0007669"/>
    <property type="project" value="InterPro"/>
</dbReference>
<keyword evidence="1 2" id="KW-0597">Phosphoprotein</keyword>
<dbReference type="PANTHER" id="PTHR44591:SF3">
    <property type="entry name" value="RESPONSE REGULATORY DOMAIN-CONTAINING PROTEIN"/>
    <property type="match status" value="1"/>
</dbReference>
<proteinExistence type="predicted"/>
<dbReference type="EMBL" id="FNFO01000001">
    <property type="protein sequence ID" value="SDJ96917.1"/>
    <property type="molecule type" value="Genomic_DNA"/>
</dbReference>
<protein>
    <submittedName>
        <fullName evidence="4">Response regulator receiver domain-containing protein</fullName>
    </submittedName>
</protein>
<evidence type="ECO:0000256" key="2">
    <source>
        <dbReference type="PROSITE-ProRule" id="PRU00169"/>
    </source>
</evidence>
<keyword evidence="5" id="KW-1185">Reference proteome</keyword>
<sequence length="125" mass="13787">MNLLQRKKILLLEDDLILGMLTETMLGEIGMDLVATLQSGEEAPDAVARLQPDIILMDIQLKGLWDGIETAQAIRRISDKPIIFLTGNSDAKTTEKIKAVPNATLLLKPVKENELALACRESLSY</sequence>
<dbReference type="InterPro" id="IPR050595">
    <property type="entry name" value="Bact_response_regulator"/>
</dbReference>
<dbReference type="Gene3D" id="3.40.50.2300">
    <property type="match status" value="1"/>
</dbReference>
<dbReference type="SUPFAM" id="SSF52172">
    <property type="entry name" value="CheY-like"/>
    <property type="match status" value="1"/>
</dbReference>
<evidence type="ECO:0000313" key="4">
    <source>
        <dbReference type="EMBL" id="SDJ96917.1"/>
    </source>
</evidence>
<organism evidence="4 5">
    <name type="scientific">Catalinimonas alkaloidigena</name>
    <dbReference type="NCBI Taxonomy" id="1075417"/>
    <lineage>
        <taxon>Bacteria</taxon>
        <taxon>Pseudomonadati</taxon>
        <taxon>Bacteroidota</taxon>
        <taxon>Cytophagia</taxon>
        <taxon>Cytophagales</taxon>
        <taxon>Catalimonadaceae</taxon>
        <taxon>Catalinimonas</taxon>
    </lineage>
</organism>
<dbReference type="InterPro" id="IPR011006">
    <property type="entry name" value="CheY-like_superfamily"/>
</dbReference>
<dbReference type="Proteomes" id="UP000198510">
    <property type="component" value="Unassembled WGS sequence"/>
</dbReference>
<feature type="domain" description="Response regulatory" evidence="3">
    <location>
        <begin position="8"/>
        <end position="123"/>
    </location>
</feature>
<dbReference type="PANTHER" id="PTHR44591">
    <property type="entry name" value="STRESS RESPONSE REGULATOR PROTEIN 1"/>
    <property type="match status" value="1"/>
</dbReference>
<dbReference type="Pfam" id="PF00072">
    <property type="entry name" value="Response_reg"/>
    <property type="match status" value="1"/>
</dbReference>
<dbReference type="RefSeq" id="WP_089678658.1">
    <property type="nucleotide sequence ID" value="NZ_FNFO01000001.1"/>
</dbReference>
<feature type="modified residue" description="4-aspartylphosphate" evidence="2">
    <location>
        <position position="58"/>
    </location>
</feature>
<reference evidence="4 5" key="1">
    <citation type="submission" date="2016-10" db="EMBL/GenBank/DDBJ databases">
        <authorList>
            <person name="de Groot N.N."/>
        </authorList>
    </citation>
    <scope>NUCLEOTIDE SEQUENCE [LARGE SCALE GENOMIC DNA]</scope>
    <source>
        <strain evidence="4 5">DSM 25186</strain>
    </source>
</reference>
<dbReference type="SMART" id="SM00448">
    <property type="entry name" value="REC"/>
    <property type="match status" value="1"/>
</dbReference>
<dbReference type="OrthoDB" id="1646880at2"/>
<dbReference type="InterPro" id="IPR001789">
    <property type="entry name" value="Sig_transdc_resp-reg_receiver"/>
</dbReference>
<dbReference type="AlphaFoldDB" id="A0A1G8Y2K1"/>
<evidence type="ECO:0000313" key="5">
    <source>
        <dbReference type="Proteomes" id="UP000198510"/>
    </source>
</evidence>
<evidence type="ECO:0000259" key="3">
    <source>
        <dbReference type="PROSITE" id="PS50110"/>
    </source>
</evidence>
<accession>A0A1G8Y2K1</accession>
<evidence type="ECO:0000256" key="1">
    <source>
        <dbReference type="ARBA" id="ARBA00022553"/>
    </source>
</evidence>
<dbReference type="PROSITE" id="PS50110">
    <property type="entry name" value="RESPONSE_REGULATORY"/>
    <property type="match status" value="1"/>
</dbReference>
<dbReference type="STRING" id="1075417.SAMN05421823_101548"/>
<gene>
    <name evidence="4" type="ORF">SAMN05421823_101548</name>
</gene>